<feature type="region of interest" description="Disordered" evidence="1">
    <location>
        <begin position="1"/>
        <end position="21"/>
    </location>
</feature>
<feature type="compositionally biased region" description="Polar residues" evidence="1">
    <location>
        <begin position="1"/>
        <end position="11"/>
    </location>
</feature>
<evidence type="ECO:0000313" key="2">
    <source>
        <dbReference type="EMBL" id="JAH39057.1"/>
    </source>
</evidence>
<dbReference type="EMBL" id="GBXM01069520">
    <property type="protein sequence ID" value="JAH39057.1"/>
    <property type="molecule type" value="Transcribed_RNA"/>
</dbReference>
<dbReference type="AlphaFoldDB" id="A0A0E9SCT9"/>
<reference evidence="2" key="2">
    <citation type="journal article" date="2015" name="Fish Shellfish Immunol.">
        <title>Early steps in the European eel (Anguilla anguilla)-Vibrio vulnificus interaction in the gills: Role of the RtxA13 toxin.</title>
        <authorList>
            <person name="Callol A."/>
            <person name="Pajuelo D."/>
            <person name="Ebbesson L."/>
            <person name="Teles M."/>
            <person name="MacKenzie S."/>
            <person name="Amaro C."/>
        </authorList>
    </citation>
    <scope>NUCLEOTIDE SEQUENCE</scope>
</reference>
<evidence type="ECO:0000256" key="1">
    <source>
        <dbReference type="SAM" id="MobiDB-lite"/>
    </source>
</evidence>
<name>A0A0E9SCT9_ANGAN</name>
<proteinExistence type="predicted"/>
<accession>A0A0E9SCT9</accession>
<sequence>MALSVTDTQKQFAAGSGKGTC</sequence>
<protein>
    <submittedName>
        <fullName evidence="2">Uncharacterized protein</fullName>
    </submittedName>
</protein>
<reference evidence="2" key="1">
    <citation type="submission" date="2014-11" db="EMBL/GenBank/DDBJ databases">
        <authorList>
            <person name="Amaro Gonzalez C."/>
        </authorList>
    </citation>
    <scope>NUCLEOTIDE SEQUENCE</scope>
</reference>
<organism evidence="2">
    <name type="scientific">Anguilla anguilla</name>
    <name type="common">European freshwater eel</name>
    <name type="synonym">Muraena anguilla</name>
    <dbReference type="NCBI Taxonomy" id="7936"/>
    <lineage>
        <taxon>Eukaryota</taxon>
        <taxon>Metazoa</taxon>
        <taxon>Chordata</taxon>
        <taxon>Craniata</taxon>
        <taxon>Vertebrata</taxon>
        <taxon>Euteleostomi</taxon>
        <taxon>Actinopterygii</taxon>
        <taxon>Neopterygii</taxon>
        <taxon>Teleostei</taxon>
        <taxon>Anguilliformes</taxon>
        <taxon>Anguillidae</taxon>
        <taxon>Anguilla</taxon>
    </lineage>
</organism>